<sequence length="67" mass="7433">MQMTLADGTLVHLNAGTTLEYPVVFSRKDRRVKLTGEALFEVAHNAKHPFIVETFATDLQVLGTNSM</sequence>
<feature type="domain" description="FecR protein" evidence="1">
    <location>
        <begin position="2"/>
        <end position="65"/>
    </location>
</feature>
<protein>
    <submittedName>
        <fullName evidence="2">Protein containing FecR protein domain protein</fullName>
    </submittedName>
</protein>
<proteinExistence type="predicted"/>
<dbReference type="PANTHER" id="PTHR30273:SF2">
    <property type="entry name" value="PROTEIN FECR"/>
    <property type="match status" value="1"/>
</dbReference>
<name>K1TC98_9ZZZZ</name>
<dbReference type="EMBL" id="AJWY01009962">
    <property type="protein sequence ID" value="EKC56861.1"/>
    <property type="molecule type" value="Genomic_DNA"/>
</dbReference>
<feature type="non-terminal residue" evidence="2">
    <location>
        <position position="67"/>
    </location>
</feature>
<evidence type="ECO:0000259" key="1">
    <source>
        <dbReference type="Pfam" id="PF04773"/>
    </source>
</evidence>
<dbReference type="InterPro" id="IPR012373">
    <property type="entry name" value="Ferrdict_sens_TM"/>
</dbReference>
<comment type="caution">
    <text evidence="2">The sequence shown here is derived from an EMBL/GenBank/DDBJ whole genome shotgun (WGS) entry which is preliminary data.</text>
</comment>
<organism evidence="2">
    <name type="scientific">human gut metagenome</name>
    <dbReference type="NCBI Taxonomy" id="408170"/>
    <lineage>
        <taxon>unclassified sequences</taxon>
        <taxon>metagenomes</taxon>
        <taxon>organismal metagenomes</taxon>
    </lineage>
</organism>
<dbReference type="InterPro" id="IPR006860">
    <property type="entry name" value="FecR"/>
</dbReference>
<dbReference type="GO" id="GO:0016989">
    <property type="term" value="F:sigma factor antagonist activity"/>
    <property type="evidence" value="ECO:0007669"/>
    <property type="project" value="TreeGrafter"/>
</dbReference>
<reference evidence="2" key="1">
    <citation type="journal article" date="2013" name="Environ. Microbiol.">
        <title>Microbiota from the distal guts of lean and obese adolescents exhibit partial functional redundancy besides clear differences in community structure.</title>
        <authorList>
            <person name="Ferrer M."/>
            <person name="Ruiz A."/>
            <person name="Lanza F."/>
            <person name="Haange S.B."/>
            <person name="Oberbach A."/>
            <person name="Till H."/>
            <person name="Bargiela R."/>
            <person name="Campoy C."/>
            <person name="Segura M.T."/>
            <person name="Richter M."/>
            <person name="von Bergen M."/>
            <person name="Seifert J."/>
            <person name="Suarez A."/>
        </authorList>
    </citation>
    <scope>NUCLEOTIDE SEQUENCE</scope>
</reference>
<dbReference type="PANTHER" id="PTHR30273">
    <property type="entry name" value="PERIPLASMIC SIGNAL SENSOR AND SIGMA FACTOR ACTIVATOR FECR-RELATED"/>
    <property type="match status" value="1"/>
</dbReference>
<accession>K1TC98</accession>
<dbReference type="Pfam" id="PF04773">
    <property type="entry name" value="FecR"/>
    <property type="match status" value="1"/>
</dbReference>
<dbReference type="AlphaFoldDB" id="K1TC98"/>
<gene>
    <name evidence="2" type="ORF">LEA_14626</name>
</gene>
<evidence type="ECO:0000313" key="2">
    <source>
        <dbReference type="EMBL" id="EKC56861.1"/>
    </source>
</evidence>
<dbReference type="Gene3D" id="2.60.120.1440">
    <property type="match status" value="1"/>
</dbReference>